<sequence>MLAVCLVCLVPWTVLLALTLPTQHQVHQWRVTWVGFDALLVAAMASTAFFGWRQNRAVLACALTTAILLICDAWFDVSLAFGTPDIWMSGVLAVFAELPLAAFLIHRVHSLSLSASRTQPSASRVRRGPPPGIGTPT</sequence>
<keyword evidence="1" id="KW-0812">Transmembrane</keyword>
<keyword evidence="3" id="KW-1185">Reference proteome</keyword>
<comment type="caution">
    <text evidence="2">The sequence shown here is derived from an EMBL/GenBank/DDBJ whole genome shotgun (WGS) entry which is preliminary data.</text>
</comment>
<feature type="transmembrane region" description="Helical" evidence="1">
    <location>
        <begin position="33"/>
        <end position="50"/>
    </location>
</feature>
<dbReference type="Proteomes" id="UP001183809">
    <property type="component" value="Unassembled WGS sequence"/>
</dbReference>
<accession>A0ABU2U5Z5</accession>
<name>A0ABU2U5Z5_9ACTN</name>
<reference evidence="3" key="1">
    <citation type="submission" date="2023-07" db="EMBL/GenBank/DDBJ databases">
        <title>30 novel species of actinomycetes from the DSMZ collection.</title>
        <authorList>
            <person name="Nouioui I."/>
        </authorList>
    </citation>
    <scope>NUCLEOTIDE SEQUENCE [LARGE SCALE GENOMIC DNA]</scope>
    <source>
        <strain evidence="3">DSM 41699</strain>
    </source>
</reference>
<organism evidence="2 3">
    <name type="scientific">Streptomyces gibsoniae</name>
    <dbReference type="NCBI Taxonomy" id="3075529"/>
    <lineage>
        <taxon>Bacteria</taxon>
        <taxon>Bacillati</taxon>
        <taxon>Actinomycetota</taxon>
        <taxon>Actinomycetes</taxon>
        <taxon>Kitasatosporales</taxon>
        <taxon>Streptomycetaceae</taxon>
        <taxon>Streptomyces</taxon>
    </lineage>
</organism>
<evidence type="ECO:0000313" key="2">
    <source>
        <dbReference type="EMBL" id="MDT0468647.1"/>
    </source>
</evidence>
<proteinExistence type="predicted"/>
<gene>
    <name evidence="2" type="ORF">RM764_37650</name>
</gene>
<feature type="transmembrane region" description="Helical" evidence="1">
    <location>
        <begin position="87"/>
        <end position="105"/>
    </location>
</feature>
<evidence type="ECO:0000256" key="1">
    <source>
        <dbReference type="SAM" id="Phobius"/>
    </source>
</evidence>
<dbReference type="EMBL" id="JAVREY010000079">
    <property type="protein sequence ID" value="MDT0468647.1"/>
    <property type="molecule type" value="Genomic_DNA"/>
</dbReference>
<feature type="transmembrane region" description="Helical" evidence="1">
    <location>
        <begin position="57"/>
        <end position="75"/>
    </location>
</feature>
<protein>
    <recommendedName>
        <fullName evidence="4">DUF4345 domain-containing protein</fullName>
    </recommendedName>
</protein>
<keyword evidence="1" id="KW-0472">Membrane</keyword>
<evidence type="ECO:0000313" key="3">
    <source>
        <dbReference type="Proteomes" id="UP001183809"/>
    </source>
</evidence>
<keyword evidence="1" id="KW-1133">Transmembrane helix</keyword>
<evidence type="ECO:0008006" key="4">
    <source>
        <dbReference type="Google" id="ProtNLM"/>
    </source>
</evidence>